<dbReference type="InterPro" id="IPR058624">
    <property type="entry name" value="MdtA-like_HH"/>
</dbReference>
<dbReference type="InterPro" id="IPR058625">
    <property type="entry name" value="MdtA-like_BSH"/>
</dbReference>
<dbReference type="InterPro" id="IPR006143">
    <property type="entry name" value="RND_pump_MFP"/>
</dbReference>
<dbReference type="Gene3D" id="1.10.287.470">
    <property type="entry name" value="Helix hairpin bin"/>
    <property type="match status" value="1"/>
</dbReference>
<dbReference type="Pfam" id="PF25944">
    <property type="entry name" value="Beta-barrel_RND"/>
    <property type="match status" value="1"/>
</dbReference>
<name>A0AAQ3LF66_9BACT</name>
<dbReference type="Pfam" id="PF25876">
    <property type="entry name" value="HH_MFP_RND"/>
    <property type="match status" value="1"/>
</dbReference>
<reference evidence="7 8" key="1">
    <citation type="submission" date="2023-10" db="EMBL/GenBank/DDBJ databases">
        <title>Rubellicoccus peritrichatus gen. nov., sp. nov., isolated from an algae of coral reef tank.</title>
        <authorList>
            <person name="Luo J."/>
        </authorList>
    </citation>
    <scope>NUCLEOTIDE SEQUENCE [LARGE SCALE GENOMIC DNA]</scope>
    <source>
        <strain evidence="7 8">CR14</strain>
    </source>
</reference>
<dbReference type="Gene3D" id="2.40.30.170">
    <property type="match status" value="1"/>
</dbReference>
<dbReference type="NCBIfam" id="TIGR01730">
    <property type="entry name" value="RND_mfp"/>
    <property type="match status" value="1"/>
</dbReference>
<dbReference type="GO" id="GO:0015562">
    <property type="term" value="F:efflux transmembrane transporter activity"/>
    <property type="evidence" value="ECO:0007669"/>
    <property type="project" value="InterPro"/>
</dbReference>
<dbReference type="Proteomes" id="UP001304300">
    <property type="component" value="Chromosome"/>
</dbReference>
<comment type="similarity">
    <text evidence="2">Belongs to the membrane fusion protein (MFP) (TC 8.A.1) family.</text>
</comment>
<feature type="domain" description="Multidrug resistance protein MdtA-like alpha-helical hairpin" evidence="3">
    <location>
        <begin position="102"/>
        <end position="171"/>
    </location>
</feature>
<feature type="domain" description="Multidrug resistance protein MdtA-like barrel-sandwich hybrid" evidence="4">
    <location>
        <begin position="62"/>
        <end position="202"/>
    </location>
</feature>
<protein>
    <submittedName>
        <fullName evidence="7">Efflux RND transporter periplasmic adaptor subunit</fullName>
    </submittedName>
</protein>
<dbReference type="InterPro" id="IPR058627">
    <property type="entry name" value="MdtA-like_C"/>
</dbReference>
<evidence type="ECO:0000256" key="2">
    <source>
        <dbReference type="ARBA" id="ARBA00009477"/>
    </source>
</evidence>
<dbReference type="AlphaFoldDB" id="A0AAQ3LF66"/>
<dbReference type="PANTHER" id="PTHR30158:SF10">
    <property type="entry name" value="CATION EFFLUX PUMP"/>
    <property type="match status" value="1"/>
</dbReference>
<dbReference type="Pfam" id="PF25917">
    <property type="entry name" value="BSH_RND"/>
    <property type="match status" value="1"/>
</dbReference>
<dbReference type="GO" id="GO:0030313">
    <property type="term" value="C:cell envelope"/>
    <property type="evidence" value="ECO:0007669"/>
    <property type="project" value="UniProtKB-SubCell"/>
</dbReference>
<dbReference type="PANTHER" id="PTHR30158">
    <property type="entry name" value="ACRA/E-RELATED COMPONENT OF DRUG EFFLUX TRANSPORTER"/>
    <property type="match status" value="1"/>
</dbReference>
<organism evidence="7 8">
    <name type="scientific">Rubellicoccus peritrichatus</name>
    <dbReference type="NCBI Taxonomy" id="3080537"/>
    <lineage>
        <taxon>Bacteria</taxon>
        <taxon>Pseudomonadati</taxon>
        <taxon>Verrucomicrobiota</taxon>
        <taxon>Opitutia</taxon>
        <taxon>Puniceicoccales</taxon>
        <taxon>Cerasicoccaceae</taxon>
        <taxon>Rubellicoccus</taxon>
    </lineage>
</organism>
<evidence type="ECO:0000313" key="7">
    <source>
        <dbReference type="EMBL" id="WOO43449.1"/>
    </source>
</evidence>
<dbReference type="PROSITE" id="PS51257">
    <property type="entry name" value="PROKAR_LIPOPROTEIN"/>
    <property type="match status" value="1"/>
</dbReference>
<dbReference type="FunFam" id="2.40.420.20:FF:000001">
    <property type="entry name" value="Efflux RND transporter periplasmic adaptor subunit"/>
    <property type="match status" value="1"/>
</dbReference>
<evidence type="ECO:0000259" key="5">
    <source>
        <dbReference type="Pfam" id="PF25944"/>
    </source>
</evidence>
<dbReference type="Pfam" id="PF25967">
    <property type="entry name" value="RND-MFP_C"/>
    <property type="match status" value="1"/>
</dbReference>
<dbReference type="KEGG" id="puo:RZN69_10145"/>
<dbReference type="SUPFAM" id="SSF111369">
    <property type="entry name" value="HlyD-like secretion proteins"/>
    <property type="match status" value="1"/>
</dbReference>
<evidence type="ECO:0000256" key="1">
    <source>
        <dbReference type="ARBA" id="ARBA00004196"/>
    </source>
</evidence>
<proteinExistence type="inferred from homology"/>
<comment type="subcellular location">
    <subcellularLocation>
        <location evidence="1">Cell envelope</location>
    </subcellularLocation>
</comment>
<dbReference type="RefSeq" id="WP_317836005.1">
    <property type="nucleotide sequence ID" value="NZ_CP136920.1"/>
</dbReference>
<evidence type="ECO:0000313" key="8">
    <source>
        <dbReference type="Proteomes" id="UP001304300"/>
    </source>
</evidence>
<feature type="domain" description="Multidrug resistance protein MdtA-like C-terminal permuted SH3" evidence="6">
    <location>
        <begin position="300"/>
        <end position="360"/>
    </location>
</feature>
<dbReference type="EMBL" id="CP136920">
    <property type="protein sequence ID" value="WOO43449.1"/>
    <property type="molecule type" value="Genomic_DNA"/>
</dbReference>
<dbReference type="GO" id="GO:0005886">
    <property type="term" value="C:plasma membrane"/>
    <property type="evidence" value="ECO:0007669"/>
    <property type="project" value="TreeGrafter"/>
</dbReference>
<feature type="domain" description="Multidrug resistance protein MdtA-like beta-barrel" evidence="5">
    <location>
        <begin position="208"/>
        <end position="294"/>
    </location>
</feature>
<dbReference type="Gene3D" id="2.40.420.20">
    <property type="match status" value="1"/>
</dbReference>
<accession>A0AAQ3LF66</accession>
<sequence length="377" mass="40757">MSATSSRYISITTMVVAALIAGCAKRNVFQEPPPPPVTVAFPFEGNVTVFNIMTGQTDAVDMVDVRARVKGFLQTMDFDPGSIVEEGDLLFTIEPDEYEAALESAKGALSSAVAQARLAETTYQRNQQLYSNEAISELDLLATKADLDLAKGNVEQAQAAVRTAELNLGYTKIDAPITGRISRELIGVGNLVGSDGNTTLTTIVKMEPMYVYFTVDERMMLNFSKSGVRPRDTPEDSPQVSLVLADGAVYPQEGYVDFADNRINPQTGTLEARAVFPNPDYVLLPGLFANVRFAEIKEKAIVVPDAVVQRDLAGDYVLVVGGDDVVERRGVKKGPLVEEGRIINEGLKASDRIVVAGLQRARPGAKVTPQEQGAQKQ</sequence>
<dbReference type="InterPro" id="IPR058626">
    <property type="entry name" value="MdtA-like_b-barrel"/>
</dbReference>
<evidence type="ECO:0000259" key="3">
    <source>
        <dbReference type="Pfam" id="PF25876"/>
    </source>
</evidence>
<dbReference type="Gene3D" id="2.40.50.100">
    <property type="match status" value="1"/>
</dbReference>
<gene>
    <name evidence="7" type="ORF">RZN69_10145</name>
</gene>
<evidence type="ECO:0000259" key="6">
    <source>
        <dbReference type="Pfam" id="PF25967"/>
    </source>
</evidence>
<dbReference type="GO" id="GO:0046677">
    <property type="term" value="P:response to antibiotic"/>
    <property type="evidence" value="ECO:0007669"/>
    <property type="project" value="TreeGrafter"/>
</dbReference>
<evidence type="ECO:0000259" key="4">
    <source>
        <dbReference type="Pfam" id="PF25917"/>
    </source>
</evidence>
<keyword evidence="8" id="KW-1185">Reference proteome</keyword>